<evidence type="ECO:0000313" key="2">
    <source>
        <dbReference type="EMBL" id="CAF9905408.1"/>
    </source>
</evidence>
<name>A0A8H3I5E7_9LECA</name>
<dbReference type="OrthoDB" id="2343925at2759"/>
<comment type="caution">
    <text evidence="2">The sequence shown here is derived from an EMBL/GenBank/DDBJ whole genome shotgun (WGS) entry which is preliminary data.</text>
</comment>
<dbReference type="AlphaFoldDB" id="A0A8H3I5E7"/>
<accession>A0A8H3I5E7</accession>
<dbReference type="GO" id="GO:0016102">
    <property type="term" value="P:diterpenoid biosynthetic process"/>
    <property type="evidence" value="ECO:0007669"/>
    <property type="project" value="TreeGrafter"/>
</dbReference>
<evidence type="ECO:0000256" key="1">
    <source>
        <dbReference type="ARBA" id="ARBA00006333"/>
    </source>
</evidence>
<evidence type="ECO:0008006" key="4">
    <source>
        <dbReference type="Google" id="ProtNLM"/>
    </source>
</evidence>
<evidence type="ECO:0000313" key="3">
    <source>
        <dbReference type="Proteomes" id="UP000664169"/>
    </source>
</evidence>
<dbReference type="PANTHER" id="PTHR31739">
    <property type="entry name" value="ENT-COPALYL DIPHOSPHATE SYNTHASE, CHLOROPLASTIC"/>
    <property type="match status" value="1"/>
</dbReference>
<organism evidence="2 3">
    <name type="scientific">Gomphillus americanus</name>
    <dbReference type="NCBI Taxonomy" id="1940652"/>
    <lineage>
        <taxon>Eukaryota</taxon>
        <taxon>Fungi</taxon>
        <taxon>Dikarya</taxon>
        <taxon>Ascomycota</taxon>
        <taxon>Pezizomycotina</taxon>
        <taxon>Lecanoromycetes</taxon>
        <taxon>OSLEUM clade</taxon>
        <taxon>Ostropomycetidae</taxon>
        <taxon>Ostropales</taxon>
        <taxon>Graphidaceae</taxon>
        <taxon>Gomphilloideae</taxon>
        <taxon>Gomphillus</taxon>
    </lineage>
</organism>
<reference evidence="2" key="1">
    <citation type="submission" date="2021-03" db="EMBL/GenBank/DDBJ databases">
        <authorList>
            <person name="Tagirdzhanova G."/>
        </authorList>
    </citation>
    <scope>NUCLEOTIDE SEQUENCE</scope>
</reference>
<dbReference type="GO" id="GO:0010333">
    <property type="term" value="F:terpene synthase activity"/>
    <property type="evidence" value="ECO:0007669"/>
    <property type="project" value="InterPro"/>
</dbReference>
<proteinExistence type="inferred from homology"/>
<protein>
    <recommendedName>
        <fullName evidence="4">Ent-kaurene synthase</fullName>
    </recommendedName>
</protein>
<dbReference type="GO" id="GO:0000287">
    <property type="term" value="F:magnesium ion binding"/>
    <property type="evidence" value="ECO:0007669"/>
    <property type="project" value="TreeGrafter"/>
</dbReference>
<sequence length="972" mass="109586">MALIKHWHQPGLCSAISQRNLDDFLSIYFGLHFSGRKDSFNQYIPPIKEDSMLQFGLVSSADALLKEICDSITKDGDFGSFTSCVYDTAWVSMIHDNCQPPQRLFPECFQYILHMQSEDGSWQRGGSQIDSILCTLASLLALQQSLLLDTPAISKAIAFLTRALNEWEVEKCIHVGFEILVPAHLRMLEKVGIKFEFPGKQMLLALNQRKLAKFRPETLYQQSSTMHHSLEAFVDVIDFNKLSHLKSNGSMMGSPSSTAAYLINISGRDLEAEQYLEAVLARHKNKSAVPSAYPTTTFEVSWVLSTLLCADIQAKSLSQDRLQLLGDYLGEQLKSHSGLVGFAPKMLADADDTAKTILSLNLLGRATSAQVLLEHFSQKTGYLCTYIGERNPSFSANCNALCALLWLPDPSESQSQSIELVDHLCNVWLQRRPNDKWNLSSLYLDMLLCQALIRFLQLWDNHEIWGISPSLVNRSFLVLISCADKIRSIHTSGQSLEMEERAYLLITLKLILQLPIPDTVQEGLTEVVLAQRGYLESELKTPSEPARIWVEKISYGSPILARCYCIAALYRNDDKVPWKSEVLQRITSLGNKADDYPSSKLQLPRWKLDIAVLQGNTYIPELKEARGRIFPVRPDVKDQYLSYIPCTWIVPSHARGKNLDWGLLWDMMDISLSDFLIDEYMEIKIAGLDESELDSVESYLVKNLEQQTISSEVNKTSKQNQTVQMNGHAGITSSEVHEVREVLDKYIRSIHEHPDVVTASRRDKETLRGELLEFLLAHIAQIRDSKAFAQTPTTDLGRKIFGLKNQLYHSWVNTTAAKHTSCHLSFAFMACVLSSRHANGQECFPSARISYLARDVCQQLAVLSRMYNDWASVARDRAEDNLNSINFLEFGENSDNTARQELYSLAEWTRKCATDTLEALKNAMQEAKVNTAIIDGLTSFSETTILYAEMYVVKDLTSRAKASNGTQNDVKS</sequence>
<dbReference type="PANTHER" id="PTHR31739:SF25">
    <property type="entry name" value="(E,E)-GERANYLLINALOOL SYNTHASE"/>
    <property type="match status" value="1"/>
</dbReference>
<dbReference type="Gene3D" id="1.50.10.160">
    <property type="match status" value="1"/>
</dbReference>
<dbReference type="InterPro" id="IPR008930">
    <property type="entry name" value="Terpenoid_cyclase/PrenylTrfase"/>
</dbReference>
<dbReference type="SUPFAM" id="SSF48239">
    <property type="entry name" value="Terpenoid cyclases/Protein prenyltransferases"/>
    <property type="match status" value="2"/>
</dbReference>
<gene>
    <name evidence="2" type="ORF">GOMPHAMPRED_003163</name>
</gene>
<dbReference type="Proteomes" id="UP000664169">
    <property type="component" value="Unassembled WGS sequence"/>
</dbReference>
<dbReference type="EMBL" id="CAJPDQ010000002">
    <property type="protein sequence ID" value="CAF9905408.1"/>
    <property type="molecule type" value="Genomic_DNA"/>
</dbReference>
<comment type="similarity">
    <text evidence="1">Belongs to the terpene synthase family.</text>
</comment>
<dbReference type="InterPro" id="IPR050148">
    <property type="entry name" value="Terpene_synthase-like"/>
</dbReference>
<keyword evidence="3" id="KW-1185">Reference proteome</keyword>